<dbReference type="AlphaFoldDB" id="A0AAD4I3G6"/>
<protein>
    <submittedName>
        <fullName evidence="1">Uncharacterized protein</fullName>
    </submittedName>
</protein>
<proteinExistence type="predicted"/>
<dbReference type="InterPro" id="IPR025213">
    <property type="entry name" value="Sim4_Fta2"/>
</dbReference>
<keyword evidence="2" id="KW-1185">Reference proteome</keyword>
<dbReference type="Proteomes" id="UP001197093">
    <property type="component" value="Unassembled WGS sequence"/>
</dbReference>
<name>A0AAD4I3G6_9PEZI</name>
<sequence>MPDTESPKDENSTGTADCFYLAAVPNPPVPLPRVPRPKLAPSTPSAHAKIDFIEELGDPQNDQDARVWKVLIDGDGPYALKMFRFLHSEYLSYAFAGELNRALASPQSYVDFFDPFSCECRAYGRLKEAQREDVAVRAHGYLLLTPTQEAEITTKSWGEPYKPDVEEAELNSTKPWHRSEQHRYLPIRCIVKDLATSPEHFTPSQIKTMWRDLEDFHKLGILVRDIGVGNFIGGKIIDLSRAWTTPHPAFMYLEEYQLDDQRRLDPQRLRHAIIDFAGGEGWDWGKVKIPEDLTKCESGKGDGELDRFGVDPRLYDWCKWEEDPAEADRFLAEDLALEEEVVEGEQFELCGE</sequence>
<gene>
    <name evidence="1" type="ORF">NEMBOFW57_001088</name>
</gene>
<evidence type="ECO:0000313" key="1">
    <source>
        <dbReference type="EMBL" id="KAG7291078.1"/>
    </source>
</evidence>
<reference evidence="1" key="1">
    <citation type="submission" date="2023-02" db="EMBL/GenBank/DDBJ databases">
        <authorList>
            <person name="Palmer J.M."/>
        </authorList>
    </citation>
    <scope>NUCLEOTIDE SEQUENCE</scope>
    <source>
        <strain evidence="1">FW57</strain>
    </source>
</reference>
<organism evidence="1 2">
    <name type="scientific">Staphylotrichum longicolle</name>
    <dbReference type="NCBI Taxonomy" id="669026"/>
    <lineage>
        <taxon>Eukaryota</taxon>
        <taxon>Fungi</taxon>
        <taxon>Dikarya</taxon>
        <taxon>Ascomycota</taxon>
        <taxon>Pezizomycotina</taxon>
        <taxon>Sordariomycetes</taxon>
        <taxon>Sordariomycetidae</taxon>
        <taxon>Sordariales</taxon>
        <taxon>Chaetomiaceae</taxon>
        <taxon>Staphylotrichum</taxon>
    </lineage>
</organism>
<dbReference type="EMBL" id="JAHCVI010000001">
    <property type="protein sequence ID" value="KAG7291078.1"/>
    <property type="molecule type" value="Genomic_DNA"/>
</dbReference>
<evidence type="ECO:0000313" key="2">
    <source>
        <dbReference type="Proteomes" id="UP001197093"/>
    </source>
</evidence>
<dbReference type="Pfam" id="PF13095">
    <property type="entry name" value="FTA2"/>
    <property type="match status" value="1"/>
</dbReference>
<comment type="caution">
    <text evidence="1">The sequence shown here is derived from an EMBL/GenBank/DDBJ whole genome shotgun (WGS) entry which is preliminary data.</text>
</comment>
<accession>A0AAD4I3G6</accession>